<feature type="transmembrane region" description="Helical" evidence="1">
    <location>
        <begin position="72"/>
        <end position="94"/>
    </location>
</feature>
<evidence type="ECO:0000259" key="2">
    <source>
        <dbReference type="Pfam" id="PF06580"/>
    </source>
</evidence>
<feature type="transmembrane region" description="Helical" evidence="1">
    <location>
        <begin position="38"/>
        <end position="60"/>
    </location>
</feature>
<keyword evidence="4" id="KW-1185">Reference proteome</keyword>
<evidence type="ECO:0000313" key="3">
    <source>
        <dbReference type="EMBL" id="GGC33826.1"/>
    </source>
</evidence>
<sequence>MISSALSFKDKTWYKAILIIFLWVIGVAYLIHQYEPGFVNALIDVGVHTLFLLIAFFFLENIFRFYTPQEKHFLIFLAFPLLLSTLVFFLGKFTVELVLNQNKEYLSFFKEINLLYAFVIFLIILGYALLLLFHSKLDSQIKAMERADQMERLAREAELYQLRQQLQPHFLFNSLNSISSLVKRKPVEAREMVLQLSDFLRKTIRKENNKWIKVAEELEYLRLFIGIEKLRFGHRLSVDFISDAATDKLVLPQLMVQPLLENAVKHGLYGVLGDVLISVGFEVEDQYLKISISNPYDPEAGQATGEGFGLKAVKRRLFLLFGRHDLLQVKEGKNLFVVELKIPQNYDQYSSH</sequence>
<feature type="domain" description="Signal transduction histidine kinase internal region" evidence="2">
    <location>
        <begin position="157"/>
        <end position="236"/>
    </location>
</feature>
<keyword evidence="1" id="KW-0812">Transmembrane</keyword>
<organism evidence="3 4">
    <name type="scientific">Belliella aquatica</name>
    <dbReference type="NCBI Taxonomy" id="1323734"/>
    <lineage>
        <taxon>Bacteria</taxon>
        <taxon>Pseudomonadati</taxon>
        <taxon>Bacteroidota</taxon>
        <taxon>Cytophagia</taxon>
        <taxon>Cytophagales</taxon>
        <taxon>Cyclobacteriaceae</taxon>
        <taxon>Belliella</taxon>
    </lineage>
</organism>
<reference evidence="4" key="1">
    <citation type="journal article" date="2019" name="Int. J. Syst. Evol. Microbiol.">
        <title>The Global Catalogue of Microorganisms (GCM) 10K type strain sequencing project: providing services to taxonomists for standard genome sequencing and annotation.</title>
        <authorList>
            <consortium name="The Broad Institute Genomics Platform"/>
            <consortium name="The Broad Institute Genome Sequencing Center for Infectious Disease"/>
            <person name="Wu L."/>
            <person name="Ma J."/>
        </authorList>
    </citation>
    <scope>NUCLEOTIDE SEQUENCE [LARGE SCALE GENOMIC DNA]</scope>
    <source>
        <strain evidence="4">CGMCC 1.12479</strain>
    </source>
</reference>
<dbReference type="Gene3D" id="3.30.565.10">
    <property type="entry name" value="Histidine kinase-like ATPase, C-terminal domain"/>
    <property type="match status" value="1"/>
</dbReference>
<name>A0ABQ1M2V8_9BACT</name>
<dbReference type="EMBL" id="BMFD01000003">
    <property type="protein sequence ID" value="GGC33826.1"/>
    <property type="molecule type" value="Genomic_DNA"/>
</dbReference>
<dbReference type="InterPro" id="IPR010559">
    <property type="entry name" value="Sig_transdc_His_kin_internal"/>
</dbReference>
<accession>A0ABQ1M2V8</accession>
<dbReference type="PANTHER" id="PTHR34220:SF7">
    <property type="entry name" value="SENSOR HISTIDINE KINASE YPDA"/>
    <property type="match status" value="1"/>
</dbReference>
<dbReference type="Pfam" id="PF06580">
    <property type="entry name" value="His_kinase"/>
    <property type="match status" value="1"/>
</dbReference>
<protein>
    <recommendedName>
        <fullName evidence="2">Signal transduction histidine kinase internal region domain-containing protein</fullName>
    </recommendedName>
</protein>
<evidence type="ECO:0000313" key="4">
    <source>
        <dbReference type="Proteomes" id="UP000635885"/>
    </source>
</evidence>
<keyword evidence="1" id="KW-0472">Membrane</keyword>
<feature type="transmembrane region" description="Helical" evidence="1">
    <location>
        <begin position="114"/>
        <end position="133"/>
    </location>
</feature>
<dbReference type="RefSeq" id="WP_188440491.1">
    <property type="nucleotide sequence ID" value="NZ_BMFD01000003.1"/>
</dbReference>
<proteinExistence type="predicted"/>
<dbReference type="Proteomes" id="UP000635885">
    <property type="component" value="Unassembled WGS sequence"/>
</dbReference>
<dbReference type="PANTHER" id="PTHR34220">
    <property type="entry name" value="SENSOR HISTIDINE KINASE YPDA"/>
    <property type="match status" value="1"/>
</dbReference>
<gene>
    <name evidence="3" type="ORF">GCM10010993_10820</name>
</gene>
<comment type="caution">
    <text evidence="3">The sequence shown here is derived from an EMBL/GenBank/DDBJ whole genome shotgun (WGS) entry which is preliminary data.</text>
</comment>
<evidence type="ECO:0000256" key="1">
    <source>
        <dbReference type="SAM" id="Phobius"/>
    </source>
</evidence>
<dbReference type="InterPro" id="IPR050640">
    <property type="entry name" value="Bact_2-comp_sensor_kinase"/>
</dbReference>
<dbReference type="InterPro" id="IPR036890">
    <property type="entry name" value="HATPase_C_sf"/>
</dbReference>
<dbReference type="SUPFAM" id="SSF55874">
    <property type="entry name" value="ATPase domain of HSP90 chaperone/DNA topoisomerase II/histidine kinase"/>
    <property type="match status" value="1"/>
</dbReference>
<feature type="transmembrane region" description="Helical" evidence="1">
    <location>
        <begin position="12"/>
        <end position="32"/>
    </location>
</feature>
<keyword evidence="1" id="KW-1133">Transmembrane helix</keyword>